<accession>A0AA35WCL6</accession>
<dbReference type="AlphaFoldDB" id="A0AA35WCL6"/>
<proteinExistence type="predicted"/>
<evidence type="ECO:0000313" key="3">
    <source>
        <dbReference type="Proteomes" id="UP001174909"/>
    </source>
</evidence>
<protein>
    <submittedName>
        <fullName evidence="2">Uncharacterized protein</fullName>
    </submittedName>
</protein>
<feature type="chain" id="PRO_5041342866" evidence="1">
    <location>
        <begin position="17"/>
        <end position="377"/>
    </location>
</feature>
<evidence type="ECO:0000256" key="1">
    <source>
        <dbReference type="SAM" id="SignalP"/>
    </source>
</evidence>
<evidence type="ECO:0000313" key="2">
    <source>
        <dbReference type="EMBL" id="CAI8009730.1"/>
    </source>
</evidence>
<organism evidence="2 3">
    <name type="scientific">Geodia barretti</name>
    <name type="common">Barrett's horny sponge</name>
    <dbReference type="NCBI Taxonomy" id="519541"/>
    <lineage>
        <taxon>Eukaryota</taxon>
        <taxon>Metazoa</taxon>
        <taxon>Porifera</taxon>
        <taxon>Demospongiae</taxon>
        <taxon>Heteroscleromorpha</taxon>
        <taxon>Tetractinellida</taxon>
        <taxon>Astrophorina</taxon>
        <taxon>Geodiidae</taxon>
        <taxon>Geodia</taxon>
    </lineage>
</organism>
<comment type="caution">
    <text evidence="2">The sequence shown here is derived from an EMBL/GenBank/DDBJ whole genome shotgun (WGS) entry which is preliminary data.</text>
</comment>
<keyword evidence="3" id="KW-1185">Reference proteome</keyword>
<reference evidence="2" key="1">
    <citation type="submission" date="2023-03" db="EMBL/GenBank/DDBJ databases">
        <authorList>
            <person name="Steffen K."/>
            <person name="Cardenas P."/>
        </authorList>
    </citation>
    <scope>NUCLEOTIDE SEQUENCE</scope>
</reference>
<sequence>MFFMFGLLLTSGISYGYERAIEAEMADVIEAPMVVADDANASEGQFVWVEGLPVTGGGDEGWVEYNLYIPAAGTYALWGKVIAWDGNSDSYWVTWQPADPDENAQETGNTEFRWGVAQGNDWHWDRINHWLDGGTFEREWELDAGETTLRIAVREDATMLDVIYITDNLSEDEAELRAEVEIVLEAELANEIVDPMIVTEDENASDGKFIWMEGAPVTGGGDRGHADFIINIPEAGDYALWAHVIAWDGNSDSFWVTWQPADPDENAQQTGNTEFRWGVAQGAAWHWDRINHWLDGGTFEREWELAAGESLLRIAVREDATMIDAIFVTTNTGATVPDQADVRLPTDKDRKLQIEGLAVSAKGKAATTWGTLKRAYQ</sequence>
<keyword evidence="1" id="KW-0732">Signal</keyword>
<dbReference type="Gene3D" id="2.60.120.260">
    <property type="entry name" value="Galactose-binding domain-like"/>
    <property type="match status" value="2"/>
</dbReference>
<gene>
    <name evidence="2" type="ORF">GBAR_LOCUS6501</name>
</gene>
<feature type="signal peptide" evidence="1">
    <location>
        <begin position="1"/>
        <end position="16"/>
    </location>
</feature>
<dbReference type="Proteomes" id="UP001174909">
    <property type="component" value="Unassembled WGS sequence"/>
</dbReference>
<name>A0AA35WCL6_GEOBA</name>
<dbReference type="EMBL" id="CASHTH010000987">
    <property type="protein sequence ID" value="CAI8009730.1"/>
    <property type="molecule type" value="Genomic_DNA"/>
</dbReference>